<organism evidence="2 3">
    <name type="scientific">Crassostrea virginica</name>
    <name type="common">Eastern oyster</name>
    <dbReference type="NCBI Taxonomy" id="6565"/>
    <lineage>
        <taxon>Eukaryota</taxon>
        <taxon>Metazoa</taxon>
        <taxon>Spiralia</taxon>
        <taxon>Lophotrochozoa</taxon>
        <taxon>Mollusca</taxon>
        <taxon>Bivalvia</taxon>
        <taxon>Autobranchia</taxon>
        <taxon>Pteriomorphia</taxon>
        <taxon>Ostreida</taxon>
        <taxon>Ostreoidea</taxon>
        <taxon>Ostreidae</taxon>
        <taxon>Crassostrea</taxon>
    </lineage>
</organism>
<dbReference type="Gene3D" id="3.40.50.300">
    <property type="entry name" value="P-loop containing nucleotide triphosphate hydrolases"/>
    <property type="match status" value="1"/>
</dbReference>
<dbReference type="InterPro" id="IPR027417">
    <property type="entry name" value="P-loop_NTPase"/>
</dbReference>
<dbReference type="PANTHER" id="PTHR24030:SF0">
    <property type="entry name" value="PROTEIN CMSS1"/>
    <property type="match status" value="1"/>
</dbReference>
<feature type="compositionally biased region" description="Basic residues" evidence="1">
    <location>
        <begin position="55"/>
        <end position="64"/>
    </location>
</feature>
<feature type="compositionally biased region" description="Basic and acidic residues" evidence="1">
    <location>
        <begin position="27"/>
        <end position="45"/>
    </location>
</feature>
<protein>
    <submittedName>
        <fullName evidence="3">Protein CMSS1-like</fullName>
    </submittedName>
</protein>
<feature type="region of interest" description="Disordered" evidence="1">
    <location>
        <begin position="1"/>
        <end position="80"/>
    </location>
</feature>
<dbReference type="AlphaFoldDB" id="A0A8B8ASK3"/>
<accession>A0A8B8ASK3</accession>
<dbReference type="PANTHER" id="PTHR24030">
    <property type="entry name" value="PROTEIN CMSS1"/>
    <property type="match status" value="1"/>
</dbReference>
<name>A0A8B8ASK3_CRAVI</name>
<keyword evidence="2" id="KW-1185">Reference proteome</keyword>
<reference evidence="3" key="1">
    <citation type="submission" date="2025-08" db="UniProtKB">
        <authorList>
            <consortium name="RefSeq"/>
        </authorList>
    </citation>
    <scope>IDENTIFICATION</scope>
    <source>
        <tissue evidence="3">Whole sample</tissue>
    </source>
</reference>
<dbReference type="KEGG" id="cvn:111103893"/>
<dbReference type="OrthoDB" id="1929311at2759"/>
<feature type="compositionally biased region" description="Acidic residues" evidence="1">
    <location>
        <begin position="1"/>
        <end position="11"/>
    </location>
</feature>
<sequence length="270" mass="30881">MADDLGDDWWETDNPAKADEQSSSGDEGEKNAEDEQKGQKRSQEHDEVDQDQSPKKKQKHRRKKITSELKEKGDSSRATSKDVVEVIAKHFDGKLSTVEWDGLRLDPDSDFYVGSEADHTPSSYLRTVLPKWKKLVQTSDLKPGSPLVLIITSSAIRAVHLNRSITDFKTEECKCAKLFAKHFKIEEQQKYLSKNICHLGLGTPNRISSLLKSGSLHLDNVKSIVLDWNWRDKKFKRMADIVDTRRDLMLLMQTYLIPHIHKNKCKIGIL</sequence>
<dbReference type="GO" id="GO:0005634">
    <property type="term" value="C:nucleus"/>
    <property type="evidence" value="ECO:0007669"/>
    <property type="project" value="TreeGrafter"/>
</dbReference>
<proteinExistence type="predicted"/>
<dbReference type="Proteomes" id="UP000694844">
    <property type="component" value="Chromosome 7"/>
</dbReference>
<dbReference type="GO" id="GO:0030686">
    <property type="term" value="C:90S preribosome"/>
    <property type="evidence" value="ECO:0007669"/>
    <property type="project" value="TreeGrafter"/>
</dbReference>
<evidence type="ECO:0000256" key="1">
    <source>
        <dbReference type="SAM" id="MobiDB-lite"/>
    </source>
</evidence>
<evidence type="ECO:0000313" key="3">
    <source>
        <dbReference type="RefSeq" id="XP_022293189.1"/>
    </source>
</evidence>
<evidence type="ECO:0000313" key="2">
    <source>
        <dbReference type="Proteomes" id="UP000694844"/>
    </source>
</evidence>
<dbReference type="Pfam" id="PF14617">
    <property type="entry name" value="CMS1"/>
    <property type="match status" value="1"/>
</dbReference>
<dbReference type="GeneID" id="111103893"/>
<gene>
    <name evidence="3" type="primary">LOC111103893</name>
</gene>
<dbReference type="RefSeq" id="XP_022293189.1">
    <property type="nucleotide sequence ID" value="XM_022437481.1"/>
</dbReference>
<feature type="compositionally biased region" description="Basic and acidic residues" evidence="1">
    <location>
        <begin position="65"/>
        <end position="80"/>
    </location>
</feature>
<dbReference type="InterPro" id="IPR032704">
    <property type="entry name" value="Cms1"/>
</dbReference>